<dbReference type="PANTHER" id="PTHR20275">
    <property type="entry name" value="NAD KINASE"/>
    <property type="match status" value="1"/>
</dbReference>
<keyword evidence="1 6" id="KW-0808">Transferase</keyword>
<feature type="binding site" evidence="6">
    <location>
        <begin position="91"/>
        <end position="92"/>
    </location>
    <ligand>
        <name>NAD(+)</name>
        <dbReference type="ChEBI" id="CHEBI:57540"/>
    </ligand>
</feature>
<keyword evidence="4 6" id="KW-0520">NAD</keyword>
<evidence type="ECO:0000256" key="6">
    <source>
        <dbReference type="HAMAP-Rule" id="MF_00361"/>
    </source>
</evidence>
<feature type="binding site" evidence="6">
    <location>
        <position position="264"/>
    </location>
    <ligand>
        <name>NAD(+)</name>
        <dbReference type="ChEBI" id="CHEBI:57540"/>
    </ligand>
</feature>
<dbReference type="Proteomes" id="UP000318542">
    <property type="component" value="Unassembled WGS sequence"/>
</dbReference>
<proteinExistence type="inferred from homology"/>
<dbReference type="GO" id="GO:0051287">
    <property type="term" value="F:NAD binding"/>
    <property type="evidence" value="ECO:0007669"/>
    <property type="project" value="UniProtKB-ARBA"/>
</dbReference>
<comment type="catalytic activity">
    <reaction evidence="5 6">
        <text>NAD(+) + ATP = ADP + NADP(+) + H(+)</text>
        <dbReference type="Rhea" id="RHEA:18629"/>
        <dbReference type="ChEBI" id="CHEBI:15378"/>
        <dbReference type="ChEBI" id="CHEBI:30616"/>
        <dbReference type="ChEBI" id="CHEBI:57540"/>
        <dbReference type="ChEBI" id="CHEBI:58349"/>
        <dbReference type="ChEBI" id="CHEBI:456216"/>
        <dbReference type="EC" id="2.7.1.23"/>
    </reaction>
</comment>
<evidence type="ECO:0000313" key="7">
    <source>
        <dbReference type="EMBL" id="TSE29496.1"/>
    </source>
</evidence>
<feature type="binding site" evidence="6">
    <location>
        <position position="195"/>
    </location>
    <ligand>
        <name>NAD(+)</name>
        <dbReference type="ChEBI" id="CHEBI:57540"/>
    </ligand>
</feature>
<comment type="subcellular location">
    <subcellularLocation>
        <location evidence="6">Cytoplasm</location>
    </subcellularLocation>
</comment>
<keyword evidence="6" id="KW-0067">ATP-binding</keyword>
<dbReference type="GO" id="GO:0046872">
    <property type="term" value="F:metal ion binding"/>
    <property type="evidence" value="ECO:0007669"/>
    <property type="project" value="UniProtKB-UniRule"/>
</dbReference>
<dbReference type="Gene3D" id="2.60.200.30">
    <property type="entry name" value="Probable inorganic polyphosphate/atp-NAD kinase, domain 2"/>
    <property type="match status" value="1"/>
</dbReference>
<evidence type="ECO:0000256" key="4">
    <source>
        <dbReference type="ARBA" id="ARBA00023027"/>
    </source>
</evidence>
<dbReference type="InterPro" id="IPR016064">
    <property type="entry name" value="NAD/diacylglycerol_kinase_sf"/>
</dbReference>
<dbReference type="Gene3D" id="3.40.50.10330">
    <property type="entry name" value="Probable inorganic polyphosphate/atp-NAD kinase, domain 1"/>
    <property type="match status" value="1"/>
</dbReference>
<dbReference type="GO" id="GO:0003951">
    <property type="term" value="F:NAD+ kinase activity"/>
    <property type="evidence" value="ECO:0007669"/>
    <property type="project" value="UniProtKB-UniRule"/>
</dbReference>
<dbReference type="PANTHER" id="PTHR20275:SF0">
    <property type="entry name" value="NAD KINASE"/>
    <property type="match status" value="1"/>
</dbReference>
<comment type="caution">
    <text evidence="7">The sequence shown here is derived from an EMBL/GenBank/DDBJ whole genome shotgun (WGS) entry which is preliminary data.</text>
</comment>
<comment type="cofactor">
    <cofactor evidence="6">
        <name>a divalent metal cation</name>
        <dbReference type="ChEBI" id="CHEBI:60240"/>
    </cofactor>
</comment>
<organism evidence="7 8">
    <name type="scientific">Tepidimonas thermarum</name>
    <dbReference type="NCBI Taxonomy" id="335431"/>
    <lineage>
        <taxon>Bacteria</taxon>
        <taxon>Pseudomonadati</taxon>
        <taxon>Pseudomonadota</taxon>
        <taxon>Betaproteobacteria</taxon>
        <taxon>Burkholderiales</taxon>
        <taxon>Tepidimonas</taxon>
    </lineage>
</organism>
<evidence type="ECO:0000256" key="1">
    <source>
        <dbReference type="ARBA" id="ARBA00022679"/>
    </source>
</evidence>
<dbReference type="Pfam" id="PF20143">
    <property type="entry name" value="NAD_kinase_C"/>
    <property type="match status" value="1"/>
</dbReference>
<keyword evidence="6" id="KW-0963">Cytoplasm</keyword>
<dbReference type="Pfam" id="PF01513">
    <property type="entry name" value="NAD_kinase"/>
    <property type="match status" value="1"/>
</dbReference>
<dbReference type="InterPro" id="IPR002504">
    <property type="entry name" value="NADK"/>
</dbReference>
<feature type="active site" description="Proton acceptor" evidence="6">
    <location>
        <position position="91"/>
    </location>
</feature>
<evidence type="ECO:0000256" key="2">
    <source>
        <dbReference type="ARBA" id="ARBA00022777"/>
    </source>
</evidence>
<dbReference type="GO" id="GO:0019674">
    <property type="term" value="P:NAD+ metabolic process"/>
    <property type="evidence" value="ECO:0007669"/>
    <property type="project" value="InterPro"/>
</dbReference>
<dbReference type="InterPro" id="IPR017437">
    <property type="entry name" value="ATP-NAD_kinase_PpnK-typ_C"/>
</dbReference>
<accession>A0A554X167</accession>
<dbReference type="AlphaFoldDB" id="A0A554X167"/>
<dbReference type="EC" id="2.7.1.23" evidence="6"/>
<dbReference type="RefSeq" id="WP_143902376.1">
    <property type="nucleotide sequence ID" value="NZ_VJOL01000024.1"/>
</dbReference>
<keyword evidence="3 6" id="KW-0521">NADP</keyword>
<keyword evidence="6" id="KW-0547">Nucleotide-binding</keyword>
<evidence type="ECO:0000256" key="5">
    <source>
        <dbReference type="ARBA" id="ARBA00047925"/>
    </source>
</evidence>
<dbReference type="SUPFAM" id="SSF111331">
    <property type="entry name" value="NAD kinase/diacylglycerol kinase-like"/>
    <property type="match status" value="1"/>
</dbReference>
<dbReference type="GO" id="GO:0005524">
    <property type="term" value="F:ATP binding"/>
    <property type="evidence" value="ECO:0007669"/>
    <property type="project" value="UniProtKB-KW"/>
</dbReference>
<dbReference type="EMBL" id="VJOL01000024">
    <property type="protein sequence ID" value="TSE29496.1"/>
    <property type="molecule type" value="Genomic_DNA"/>
</dbReference>
<feature type="binding site" evidence="6">
    <location>
        <position position="193"/>
    </location>
    <ligand>
        <name>NAD(+)</name>
        <dbReference type="ChEBI" id="CHEBI:57540"/>
    </ligand>
</feature>
<dbReference type="NCBIfam" id="NF002561">
    <property type="entry name" value="PRK02155.1"/>
    <property type="match status" value="1"/>
</dbReference>
<dbReference type="OrthoDB" id="9774737at2"/>
<keyword evidence="2 6" id="KW-0418">Kinase</keyword>
<comment type="caution">
    <text evidence="6">Lacks conserved residue(s) required for the propagation of feature annotation.</text>
</comment>
<feature type="binding site" evidence="6">
    <location>
        <begin position="165"/>
        <end position="166"/>
    </location>
    <ligand>
        <name>NAD(+)</name>
        <dbReference type="ChEBI" id="CHEBI:57540"/>
    </ligand>
</feature>
<dbReference type="GO" id="GO:0006741">
    <property type="term" value="P:NADP+ biosynthetic process"/>
    <property type="evidence" value="ECO:0007669"/>
    <property type="project" value="UniProtKB-UniRule"/>
</dbReference>
<comment type="similarity">
    <text evidence="6">Belongs to the NAD kinase family.</text>
</comment>
<feature type="binding site" evidence="6">
    <location>
        <position position="230"/>
    </location>
    <ligand>
        <name>NAD(+)</name>
        <dbReference type="ChEBI" id="CHEBI:57540"/>
    </ligand>
</feature>
<name>A0A554X167_9BURK</name>
<keyword evidence="8" id="KW-1185">Reference proteome</keyword>
<reference evidence="7 8" key="1">
    <citation type="submission" date="2019-07" db="EMBL/GenBank/DDBJ databases">
        <title>Tepidimonas thermarum AA-1 draft genome.</title>
        <authorList>
            <person name="Da Costa M.S."/>
            <person name="Froufe H.J.C."/>
            <person name="Egas C."/>
            <person name="Albuquerque L."/>
        </authorList>
    </citation>
    <scope>NUCLEOTIDE SEQUENCE [LARGE SCALE GENOMIC DNA]</scope>
    <source>
        <strain evidence="7 8">AA-1</strain>
    </source>
</reference>
<protein>
    <recommendedName>
        <fullName evidence="6">NAD kinase</fullName>
        <ecNumber evidence="6">2.7.1.23</ecNumber>
    </recommendedName>
    <alternativeName>
        <fullName evidence="6">ATP-dependent NAD kinase</fullName>
    </alternativeName>
</protein>
<gene>
    <name evidence="6 7" type="primary">nadK</name>
    <name evidence="7" type="ORF">Tther_01432</name>
</gene>
<sequence length="310" mass="33186">MNSHAAPTPPAALPAEPDAALRFRRVGLVGKHHAGGSRDALERVVHFLHEQGCEVFLERDTAHHIGAMGDGTLDVAGMGVHCDLALVVGGDGTMLGVGRQLGPCGVPLIGINQGRLGFITDIPFEGFAAILAPMLRGAYEEERRNLMEAGVWRDGDCVFRTVAMNDVVVNRGGAPSMVELRVEVDGHFVANQRADGLIIASPTGSTAYALSAGGPLLHPAIAGWVMVPIAPHTLSNRPIVLPSDGEIAIEVVAGREPSAHFDMQTFTSLLPRDRIAVRRSAHTLRLLHPVGWSYFDTLRRKLHWNEGVVA</sequence>
<comment type="function">
    <text evidence="6">Involved in the regulation of the intracellular balance of NAD and NADP, and is a key enzyme in the biosynthesis of NADP. Catalyzes specifically the phosphorylation on 2'-hydroxyl of the adenosine moiety of NAD to yield NADP.</text>
</comment>
<feature type="binding site" evidence="6">
    <location>
        <begin position="206"/>
        <end position="211"/>
    </location>
    <ligand>
        <name>NAD(+)</name>
        <dbReference type="ChEBI" id="CHEBI:57540"/>
    </ligand>
</feature>
<evidence type="ECO:0000256" key="3">
    <source>
        <dbReference type="ARBA" id="ARBA00022857"/>
    </source>
</evidence>
<dbReference type="GO" id="GO:0005737">
    <property type="term" value="C:cytoplasm"/>
    <property type="evidence" value="ECO:0007669"/>
    <property type="project" value="UniProtKB-SubCell"/>
</dbReference>
<dbReference type="HAMAP" id="MF_00361">
    <property type="entry name" value="NAD_kinase"/>
    <property type="match status" value="1"/>
</dbReference>
<evidence type="ECO:0000313" key="8">
    <source>
        <dbReference type="Proteomes" id="UP000318542"/>
    </source>
</evidence>
<dbReference type="InterPro" id="IPR017438">
    <property type="entry name" value="ATP-NAD_kinase_N"/>
</dbReference>